<feature type="transmembrane region" description="Helical" evidence="1">
    <location>
        <begin position="128"/>
        <end position="145"/>
    </location>
</feature>
<proteinExistence type="predicted"/>
<sequence length="450" mass="48010">MRLLLSGGSHRATLGSIGAISYFLWSDGLPEHGVGRRPDKWDDIDEIVSVSGGSILNAALAGATDTPAEAAARLAEVRNRIGHDRLLPHRTTKRCIIALLGVVTLAALGWLLLAALGVVGPQAMSQSPWSVVIGISIFPLGLNLVRRLAGAYQRDVVDVVTQGRTTPLDSVASTRRHTICASGLASGLPYYFTAGGEPFEPVYGTALGSGYSLADAAKASTALPGTGHVRAPRALRREVLVDGGVSGSFGEQVSTTIRRRPEDTWRSGGEWFAVDAVRHMTSNSRIAQSLQSVSMLSLLGRWLKVSLEATYVNDLVDLGPGQYARLWSPNVLPPAAPDPSRTFRDGSSAAKQPVVDDSLERRKLAELQSRVRSMSLTSMNYAVADLAIVVGFISTLEVRRTLDPAEIAAGLEWLDETFGTGGQLACVWADVEISERNCLNRDSSDAAASR</sequence>
<keyword evidence="1" id="KW-0812">Transmembrane</keyword>
<dbReference type="AlphaFoldDB" id="A0A6C7E2R6"/>
<dbReference type="RefSeq" id="WP_015440301.1">
    <property type="nucleotide sequence ID" value="NC_020520.1"/>
</dbReference>
<protein>
    <submittedName>
        <fullName evidence="2">Uncharacterized protein</fullName>
    </submittedName>
</protein>
<accession>A0A6C7E2R6</accession>
<dbReference type="EMBL" id="AP012057">
    <property type="protein sequence ID" value="BAN01053.1"/>
    <property type="molecule type" value="Genomic_DNA"/>
</dbReference>
<evidence type="ECO:0000313" key="2">
    <source>
        <dbReference type="EMBL" id="BAN01053.1"/>
    </source>
</evidence>
<gene>
    <name evidence="2" type="ORF">YM304_07390</name>
</gene>
<dbReference type="SUPFAM" id="SSF52151">
    <property type="entry name" value="FabD/lysophospholipase-like"/>
    <property type="match status" value="1"/>
</dbReference>
<keyword evidence="1" id="KW-0472">Membrane</keyword>
<name>A0A6C7E2R6_ILUCY</name>
<organism evidence="2 3">
    <name type="scientific">Ilumatobacter coccineus (strain NBRC 103263 / KCTC 29153 / YM16-304)</name>
    <dbReference type="NCBI Taxonomy" id="1313172"/>
    <lineage>
        <taxon>Bacteria</taxon>
        <taxon>Bacillati</taxon>
        <taxon>Actinomycetota</taxon>
        <taxon>Acidimicrobiia</taxon>
        <taxon>Acidimicrobiales</taxon>
        <taxon>Ilumatobacteraceae</taxon>
        <taxon>Ilumatobacter</taxon>
    </lineage>
</organism>
<reference evidence="2 3" key="1">
    <citation type="journal article" date="2013" name="Int. J. Syst. Evol. Microbiol.">
        <title>Ilumatobacter nonamiense sp. nov. and Ilumatobacter coccineum sp. nov., isolated from seashore sand.</title>
        <authorList>
            <person name="Matsumoto A."/>
            <person name="Kasai H."/>
            <person name="Matsuo Y."/>
            <person name="Shizuri Y."/>
            <person name="Ichikawa N."/>
            <person name="Fujita N."/>
            <person name="Omura S."/>
            <person name="Takahashi Y."/>
        </authorList>
    </citation>
    <scope>NUCLEOTIDE SEQUENCE [LARGE SCALE GENOMIC DNA]</scope>
    <source>
        <strain evidence="3">NBRC 103263 / KCTC 29153 / YM16-304</strain>
    </source>
</reference>
<dbReference type="InterPro" id="IPR016035">
    <property type="entry name" value="Acyl_Trfase/lysoPLipase"/>
</dbReference>
<keyword evidence="1" id="KW-1133">Transmembrane helix</keyword>
<dbReference type="Proteomes" id="UP000011863">
    <property type="component" value="Chromosome"/>
</dbReference>
<keyword evidence="3" id="KW-1185">Reference proteome</keyword>
<dbReference type="KEGG" id="aym:YM304_07390"/>
<evidence type="ECO:0000256" key="1">
    <source>
        <dbReference type="SAM" id="Phobius"/>
    </source>
</evidence>
<evidence type="ECO:0000313" key="3">
    <source>
        <dbReference type="Proteomes" id="UP000011863"/>
    </source>
</evidence>
<feature type="transmembrane region" description="Helical" evidence="1">
    <location>
        <begin position="95"/>
        <end position="116"/>
    </location>
</feature>